<reference evidence="1 2" key="1">
    <citation type="journal article" date="2020" name="Microb. Genom.">
        <title>Genetic diversity of clinical and environmental Mucorales isolates obtained from an investigation of mucormycosis cases among solid organ transplant recipients.</title>
        <authorList>
            <person name="Nguyen M.H."/>
            <person name="Kaul D."/>
            <person name="Muto C."/>
            <person name="Cheng S.J."/>
            <person name="Richter R.A."/>
            <person name="Bruno V.M."/>
            <person name="Liu G."/>
            <person name="Beyhan S."/>
            <person name="Sundermann A.J."/>
            <person name="Mounaud S."/>
            <person name="Pasculle A.W."/>
            <person name="Nierman W.C."/>
            <person name="Driscoll E."/>
            <person name="Cumbie R."/>
            <person name="Clancy C.J."/>
            <person name="Dupont C.L."/>
        </authorList>
    </citation>
    <scope>NUCLEOTIDE SEQUENCE [LARGE SCALE GENOMIC DNA]</scope>
    <source>
        <strain evidence="1 2">GL24</strain>
    </source>
</reference>
<dbReference type="Proteomes" id="UP000740926">
    <property type="component" value="Unassembled WGS sequence"/>
</dbReference>
<dbReference type="AlphaFoldDB" id="A0A9P6XNQ2"/>
<sequence length="78" mass="8829">MRQRTAQERDFAQARHGHVGHEIALAVQMARVLLARHPRAHSLRLTWPAVRTGVFCRHDYPLSPASYLAWAFATAAKV</sequence>
<evidence type="ECO:0000313" key="2">
    <source>
        <dbReference type="Proteomes" id="UP000740926"/>
    </source>
</evidence>
<evidence type="ECO:0000313" key="1">
    <source>
        <dbReference type="EMBL" id="KAG1529464.1"/>
    </source>
</evidence>
<comment type="caution">
    <text evidence="1">The sequence shown here is derived from an EMBL/GenBank/DDBJ whole genome shotgun (WGS) entry which is preliminary data.</text>
</comment>
<dbReference type="EMBL" id="JAANIU010015058">
    <property type="protein sequence ID" value="KAG1529464.1"/>
    <property type="molecule type" value="Genomic_DNA"/>
</dbReference>
<proteinExistence type="predicted"/>
<gene>
    <name evidence="1" type="ORF">G6F50_017977</name>
</gene>
<accession>A0A9P6XNQ2</accession>
<protein>
    <submittedName>
        <fullName evidence="1">Uncharacterized protein</fullName>
    </submittedName>
</protein>
<name>A0A9P6XNQ2_9FUNG</name>
<keyword evidence="2" id="KW-1185">Reference proteome</keyword>
<organism evidence="1 2">
    <name type="scientific">Rhizopus delemar</name>
    <dbReference type="NCBI Taxonomy" id="936053"/>
    <lineage>
        <taxon>Eukaryota</taxon>
        <taxon>Fungi</taxon>
        <taxon>Fungi incertae sedis</taxon>
        <taxon>Mucoromycota</taxon>
        <taxon>Mucoromycotina</taxon>
        <taxon>Mucoromycetes</taxon>
        <taxon>Mucorales</taxon>
        <taxon>Mucorineae</taxon>
        <taxon>Rhizopodaceae</taxon>
        <taxon>Rhizopus</taxon>
    </lineage>
</organism>